<dbReference type="Ensembl" id="ENSCSAVT00000003955.1">
    <property type="protein sequence ID" value="ENSCSAVP00000003897.1"/>
    <property type="gene ID" value="ENSCSAVG00000002302.1"/>
</dbReference>
<reference evidence="2" key="3">
    <citation type="submission" date="2025-09" db="UniProtKB">
        <authorList>
            <consortium name="Ensembl"/>
        </authorList>
    </citation>
    <scope>IDENTIFICATION</scope>
</reference>
<evidence type="ECO:0000313" key="2">
    <source>
        <dbReference type="Ensembl" id="ENSCSAVP00000003897.1"/>
    </source>
</evidence>
<dbReference type="GeneTree" id="ENSGT01150000290679"/>
<evidence type="ECO:0000313" key="3">
    <source>
        <dbReference type="Proteomes" id="UP000007875"/>
    </source>
</evidence>
<name>H2YEZ9_CIOSA</name>
<reference evidence="2" key="2">
    <citation type="submission" date="2025-08" db="UniProtKB">
        <authorList>
            <consortium name="Ensembl"/>
        </authorList>
    </citation>
    <scope>IDENTIFICATION</scope>
</reference>
<dbReference type="HOGENOM" id="CLU_2775192_0_0_1"/>
<accession>H2YEZ9</accession>
<dbReference type="InParanoid" id="H2YEZ9"/>
<feature type="chain" id="PRO_5003577639" evidence="1">
    <location>
        <begin position="24"/>
        <end position="69"/>
    </location>
</feature>
<sequence length="69" mass="8289">MDKLLLSLLLTVALIMLSEDTAAWYRRRSRRRRRWNWRNPNTYPRGNVIKKDPVMTLDEEAAKMNVLDE</sequence>
<proteinExistence type="predicted"/>
<keyword evidence="1" id="KW-0732">Signal</keyword>
<protein>
    <submittedName>
        <fullName evidence="2">Uncharacterized protein</fullName>
    </submittedName>
</protein>
<dbReference type="AlphaFoldDB" id="H2YEZ9"/>
<organism evidence="2 3">
    <name type="scientific">Ciona savignyi</name>
    <name type="common">Pacific transparent sea squirt</name>
    <dbReference type="NCBI Taxonomy" id="51511"/>
    <lineage>
        <taxon>Eukaryota</taxon>
        <taxon>Metazoa</taxon>
        <taxon>Chordata</taxon>
        <taxon>Tunicata</taxon>
        <taxon>Ascidiacea</taxon>
        <taxon>Phlebobranchia</taxon>
        <taxon>Cionidae</taxon>
        <taxon>Ciona</taxon>
    </lineage>
</organism>
<evidence type="ECO:0000256" key="1">
    <source>
        <dbReference type="SAM" id="SignalP"/>
    </source>
</evidence>
<feature type="signal peptide" evidence="1">
    <location>
        <begin position="1"/>
        <end position="23"/>
    </location>
</feature>
<keyword evidence="3" id="KW-1185">Reference proteome</keyword>
<reference evidence="3" key="1">
    <citation type="submission" date="2003-08" db="EMBL/GenBank/DDBJ databases">
        <authorList>
            <person name="Birren B."/>
            <person name="Nusbaum C."/>
            <person name="Abebe A."/>
            <person name="Abouelleil A."/>
            <person name="Adekoya E."/>
            <person name="Ait-zahra M."/>
            <person name="Allen N."/>
            <person name="Allen T."/>
            <person name="An P."/>
            <person name="Anderson M."/>
            <person name="Anderson S."/>
            <person name="Arachchi H."/>
            <person name="Armbruster J."/>
            <person name="Bachantsang P."/>
            <person name="Baldwin J."/>
            <person name="Barry A."/>
            <person name="Bayul T."/>
            <person name="Blitshsteyn B."/>
            <person name="Bloom T."/>
            <person name="Blye J."/>
            <person name="Boguslavskiy L."/>
            <person name="Borowsky M."/>
            <person name="Boukhgalter B."/>
            <person name="Brunache A."/>
            <person name="Butler J."/>
            <person name="Calixte N."/>
            <person name="Calvo S."/>
            <person name="Camarata J."/>
            <person name="Campo K."/>
            <person name="Chang J."/>
            <person name="Cheshatsang Y."/>
            <person name="Citroen M."/>
            <person name="Collymore A."/>
            <person name="Considine T."/>
            <person name="Cook A."/>
            <person name="Cooke P."/>
            <person name="Corum B."/>
            <person name="Cuomo C."/>
            <person name="David R."/>
            <person name="Dawoe T."/>
            <person name="Degray S."/>
            <person name="Dodge S."/>
            <person name="Dooley K."/>
            <person name="Dorje P."/>
            <person name="Dorjee K."/>
            <person name="Dorris L."/>
            <person name="Duffey N."/>
            <person name="Dupes A."/>
            <person name="Elkins T."/>
            <person name="Engels R."/>
            <person name="Erickson J."/>
            <person name="Farina A."/>
            <person name="Faro S."/>
            <person name="Ferreira P."/>
            <person name="Fischer H."/>
            <person name="Fitzgerald M."/>
            <person name="Foley K."/>
            <person name="Gage D."/>
            <person name="Galagan J."/>
            <person name="Gearin G."/>
            <person name="Gnerre S."/>
            <person name="Gnirke A."/>
            <person name="Goyette A."/>
            <person name="Graham J."/>
            <person name="Grandbois E."/>
            <person name="Gyaltsen K."/>
            <person name="Hafez N."/>
            <person name="Hagopian D."/>
            <person name="Hagos B."/>
            <person name="Hall J."/>
            <person name="Hatcher B."/>
            <person name="Heller A."/>
            <person name="Higgins H."/>
            <person name="Honan T."/>
            <person name="Horn A."/>
            <person name="Houde N."/>
            <person name="Hughes L."/>
            <person name="Hulme W."/>
            <person name="Husby E."/>
            <person name="Iliev I."/>
            <person name="Jaffe D."/>
            <person name="Jones C."/>
            <person name="Kamal M."/>
            <person name="Kamat A."/>
            <person name="Kamvysselis M."/>
            <person name="Karlsson E."/>
            <person name="Kells C."/>
            <person name="Kieu A."/>
            <person name="Kisner P."/>
            <person name="Kodira C."/>
            <person name="Kulbokas E."/>
            <person name="Labutti K."/>
            <person name="Lama D."/>
            <person name="Landers T."/>
            <person name="Leger J."/>
            <person name="Levine S."/>
            <person name="Lewis D."/>
            <person name="Lewis T."/>
            <person name="Lindblad-toh K."/>
            <person name="Liu X."/>
            <person name="Lokyitsang T."/>
            <person name="Lokyitsang Y."/>
            <person name="Lucien O."/>
            <person name="Lui A."/>
            <person name="Ma L.J."/>
            <person name="Mabbitt R."/>
            <person name="Macdonald J."/>
            <person name="Maclean C."/>
            <person name="Major J."/>
            <person name="Manning J."/>
            <person name="Marabella R."/>
            <person name="Maru K."/>
            <person name="Matthews C."/>
            <person name="Mauceli E."/>
            <person name="Mccarthy M."/>
            <person name="Mcdonough S."/>
            <person name="Mcghee T."/>
            <person name="Meldrim J."/>
            <person name="Meneus L."/>
            <person name="Mesirov J."/>
            <person name="Mihalev A."/>
            <person name="Mihova T."/>
            <person name="Mikkelsen T."/>
            <person name="Mlenga V."/>
            <person name="Moru K."/>
            <person name="Mozes J."/>
            <person name="Mulrain L."/>
            <person name="Munson G."/>
            <person name="Naylor J."/>
            <person name="Newes C."/>
            <person name="Nguyen C."/>
            <person name="Nguyen N."/>
            <person name="Nguyen T."/>
            <person name="Nicol R."/>
            <person name="Nielsen C."/>
            <person name="Nizzari M."/>
            <person name="Norbu C."/>
            <person name="Norbu N."/>
            <person name="O'donnell P."/>
            <person name="Okoawo O."/>
            <person name="O'leary S."/>
            <person name="Omotosho B."/>
            <person name="O'neill K."/>
            <person name="Osman S."/>
            <person name="Parker S."/>
            <person name="Perrin D."/>
            <person name="Phunkhang P."/>
            <person name="Piqani B."/>
            <person name="Purcell S."/>
            <person name="Rachupka T."/>
            <person name="Ramasamy U."/>
            <person name="Rameau R."/>
            <person name="Ray V."/>
            <person name="Raymond C."/>
            <person name="Retta R."/>
            <person name="Richardson S."/>
            <person name="Rise C."/>
            <person name="Rodriguez J."/>
            <person name="Rogers J."/>
            <person name="Rogov P."/>
            <person name="Rutman M."/>
            <person name="Schupbach R."/>
            <person name="Seaman C."/>
            <person name="Settipalli S."/>
            <person name="Sharpe T."/>
            <person name="Sheridan J."/>
            <person name="Sherpa N."/>
            <person name="Shi J."/>
            <person name="Smirnov S."/>
            <person name="Smith C."/>
            <person name="Sougnez C."/>
            <person name="Spencer B."/>
            <person name="Stalker J."/>
            <person name="Stange-thomann N."/>
            <person name="Stavropoulos S."/>
            <person name="Stetson K."/>
            <person name="Stone C."/>
            <person name="Stone S."/>
            <person name="Stubbs M."/>
            <person name="Talamas J."/>
            <person name="Tchuinga P."/>
            <person name="Tenzing P."/>
            <person name="Tesfaye S."/>
            <person name="Theodore J."/>
            <person name="Thoulutsang Y."/>
            <person name="Topham K."/>
            <person name="Towey S."/>
            <person name="Tsamla T."/>
            <person name="Tsomo N."/>
            <person name="Vallee D."/>
            <person name="Vassiliev H."/>
            <person name="Venkataraman V."/>
            <person name="Vinson J."/>
            <person name="Vo A."/>
            <person name="Wade C."/>
            <person name="Wang S."/>
            <person name="Wangchuk T."/>
            <person name="Wangdi T."/>
            <person name="Whittaker C."/>
            <person name="Wilkinson J."/>
            <person name="Wu Y."/>
            <person name="Wyman D."/>
            <person name="Yadav S."/>
            <person name="Yang S."/>
            <person name="Yang X."/>
            <person name="Yeager S."/>
            <person name="Yee E."/>
            <person name="Young G."/>
            <person name="Zainoun J."/>
            <person name="Zembeck L."/>
            <person name="Zimmer A."/>
            <person name="Zody M."/>
            <person name="Lander E."/>
        </authorList>
    </citation>
    <scope>NUCLEOTIDE SEQUENCE [LARGE SCALE GENOMIC DNA]</scope>
</reference>
<dbReference type="Proteomes" id="UP000007875">
    <property type="component" value="Unassembled WGS sequence"/>
</dbReference>